<keyword evidence="4" id="KW-0479">Metal-binding</keyword>
<dbReference type="Proteomes" id="UP001164693">
    <property type="component" value="Chromosome"/>
</dbReference>
<dbReference type="PANTHER" id="PTHR12001">
    <property type="entry name" value="GERANYLGERANYL PYROPHOSPHATE SYNTHASE"/>
    <property type="match status" value="1"/>
</dbReference>
<comment type="similarity">
    <text evidence="2 6">Belongs to the FPP/GGPP synthase family.</text>
</comment>
<evidence type="ECO:0000313" key="8">
    <source>
        <dbReference type="Proteomes" id="UP001164693"/>
    </source>
</evidence>
<proteinExistence type="inferred from homology"/>
<evidence type="ECO:0000256" key="2">
    <source>
        <dbReference type="ARBA" id="ARBA00006706"/>
    </source>
</evidence>
<comment type="cofactor">
    <cofactor evidence="1">
        <name>Mg(2+)</name>
        <dbReference type="ChEBI" id="CHEBI:18420"/>
    </cofactor>
</comment>
<keyword evidence="8" id="KW-1185">Reference proteome</keyword>
<organism evidence="7 8">
    <name type="scientific">Jatrophihabitans cynanchi</name>
    <dbReference type="NCBI Taxonomy" id="2944128"/>
    <lineage>
        <taxon>Bacteria</taxon>
        <taxon>Bacillati</taxon>
        <taxon>Actinomycetota</taxon>
        <taxon>Actinomycetes</taxon>
        <taxon>Jatrophihabitantales</taxon>
        <taxon>Jatrophihabitantaceae</taxon>
        <taxon>Jatrophihabitans</taxon>
    </lineage>
</organism>
<dbReference type="PROSITE" id="PS00444">
    <property type="entry name" value="POLYPRENYL_SYNTHASE_2"/>
    <property type="match status" value="1"/>
</dbReference>
<evidence type="ECO:0000256" key="1">
    <source>
        <dbReference type="ARBA" id="ARBA00001946"/>
    </source>
</evidence>
<name>A0ABY7JYI9_9ACTN</name>
<protein>
    <submittedName>
        <fullName evidence="7">Polyprenyl synthetase family protein</fullName>
    </submittedName>
</protein>
<dbReference type="PANTHER" id="PTHR12001:SF85">
    <property type="entry name" value="SHORT CHAIN ISOPRENYL DIPHOSPHATE SYNTHASE"/>
    <property type="match status" value="1"/>
</dbReference>
<dbReference type="RefSeq" id="WP_269443310.1">
    <property type="nucleotide sequence ID" value="NZ_CP097463.1"/>
</dbReference>
<gene>
    <name evidence="7" type="ORF">M6B22_19950</name>
</gene>
<dbReference type="Gene3D" id="1.10.600.10">
    <property type="entry name" value="Farnesyl Diphosphate Synthase"/>
    <property type="match status" value="1"/>
</dbReference>
<keyword evidence="5" id="KW-0460">Magnesium</keyword>
<dbReference type="Pfam" id="PF00348">
    <property type="entry name" value="polyprenyl_synt"/>
    <property type="match status" value="1"/>
</dbReference>
<sequence>MSEPADALTHRVDTALASFLDLRAKSLSRVGPELAAVTEAIRTFVLDGGKRLRPRFAYWGWRSVRESTDDDEALVTAAASLELLHACALVHDDVMDDSDFRRGRPATHAAFAALHLDSGWPGAAHEFGAAAAILVGDLLLAWADTMFAAAELDASALPRARAVYDDMRELVMAGQYLDILVQARGDFSIEDALRVAEYKTGKYTVEGPLHIGAAAAGAPDEVFAALSAYGRPLGEAFQLRDDVLGVFGDPAVTGKPAGDDLREGKRTLLVALAMQSASQVEAELLRHELGDRSMDDHGVAALREVIVSSGALDQVEQRISQRTAEARTALGCNAIADEARAALDQLALAATERHT</sequence>
<evidence type="ECO:0000256" key="4">
    <source>
        <dbReference type="ARBA" id="ARBA00022723"/>
    </source>
</evidence>
<dbReference type="InterPro" id="IPR008949">
    <property type="entry name" value="Isoprenoid_synthase_dom_sf"/>
</dbReference>
<dbReference type="PROSITE" id="PS00723">
    <property type="entry name" value="POLYPRENYL_SYNTHASE_1"/>
    <property type="match status" value="1"/>
</dbReference>
<evidence type="ECO:0000256" key="6">
    <source>
        <dbReference type="RuleBase" id="RU004466"/>
    </source>
</evidence>
<dbReference type="SUPFAM" id="SSF48576">
    <property type="entry name" value="Terpenoid synthases"/>
    <property type="match status" value="1"/>
</dbReference>
<dbReference type="InterPro" id="IPR033749">
    <property type="entry name" value="Polyprenyl_synt_CS"/>
</dbReference>
<reference evidence="7" key="1">
    <citation type="submission" date="2022-05" db="EMBL/GenBank/DDBJ databases">
        <title>Jatrophihabitans sp. SB3-54 whole genome sequence.</title>
        <authorList>
            <person name="Suh M.K."/>
            <person name="Eom M.K."/>
            <person name="Kim J.S."/>
            <person name="Kim H.S."/>
            <person name="Do H.E."/>
            <person name="Shin Y.K."/>
            <person name="Lee J.-S."/>
        </authorList>
    </citation>
    <scope>NUCLEOTIDE SEQUENCE</scope>
    <source>
        <strain evidence="7">SB3-54</strain>
    </source>
</reference>
<dbReference type="SFLD" id="SFLDG01017">
    <property type="entry name" value="Polyprenyl_Transferase_Like"/>
    <property type="match status" value="1"/>
</dbReference>
<accession>A0ABY7JYI9</accession>
<dbReference type="InterPro" id="IPR000092">
    <property type="entry name" value="Polyprenyl_synt"/>
</dbReference>
<dbReference type="EMBL" id="CP097463">
    <property type="protein sequence ID" value="WAX56775.1"/>
    <property type="molecule type" value="Genomic_DNA"/>
</dbReference>
<dbReference type="CDD" id="cd00685">
    <property type="entry name" value="Trans_IPPS_HT"/>
    <property type="match status" value="1"/>
</dbReference>
<evidence type="ECO:0000256" key="5">
    <source>
        <dbReference type="ARBA" id="ARBA00022842"/>
    </source>
</evidence>
<keyword evidence="3 6" id="KW-0808">Transferase</keyword>
<evidence type="ECO:0000313" key="7">
    <source>
        <dbReference type="EMBL" id="WAX56775.1"/>
    </source>
</evidence>
<evidence type="ECO:0000256" key="3">
    <source>
        <dbReference type="ARBA" id="ARBA00022679"/>
    </source>
</evidence>
<dbReference type="SFLD" id="SFLDS00005">
    <property type="entry name" value="Isoprenoid_Synthase_Type_I"/>
    <property type="match status" value="1"/>
</dbReference>